<gene>
    <name evidence="2" type="ORF">NZD86_00325</name>
</gene>
<dbReference type="Proteomes" id="UP001164803">
    <property type="component" value="Chromosome"/>
</dbReference>
<dbReference type="InterPro" id="IPR013597">
    <property type="entry name" value="Mat_intron_G2"/>
</dbReference>
<protein>
    <recommendedName>
        <fullName evidence="1">Group II intron maturase-specific domain-containing protein</fullName>
    </recommendedName>
</protein>
<dbReference type="SUPFAM" id="SSF56672">
    <property type="entry name" value="DNA/RNA polymerases"/>
    <property type="match status" value="1"/>
</dbReference>
<dbReference type="Pfam" id="PF08388">
    <property type="entry name" value="GIIM"/>
    <property type="match status" value="1"/>
</dbReference>
<dbReference type="InterPro" id="IPR043502">
    <property type="entry name" value="DNA/RNA_pol_sf"/>
</dbReference>
<organism evidence="2 3">
    <name type="scientific">Alicyclobacillus dauci</name>
    <dbReference type="NCBI Taxonomy" id="1475485"/>
    <lineage>
        <taxon>Bacteria</taxon>
        <taxon>Bacillati</taxon>
        <taxon>Bacillota</taxon>
        <taxon>Bacilli</taxon>
        <taxon>Bacillales</taxon>
        <taxon>Alicyclobacillaceae</taxon>
        <taxon>Alicyclobacillus</taxon>
    </lineage>
</organism>
<reference evidence="2" key="1">
    <citation type="submission" date="2022-08" db="EMBL/GenBank/DDBJ databases">
        <title>Alicyclobacillus dauci DSM2870, complete genome.</title>
        <authorList>
            <person name="Wang Q."/>
            <person name="Cai R."/>
            <person name="Wang Z."/>
        </authorList>
    </citation>
    <scope>NUCLEOTIDE SEQUENCE</scope>
    <source>
        <strain evidence="2">DSM 28700</strain>
    </source>
</reference>
<sequence length="183" mass="22025">MESVRRFVEERLKLKVNVEKSAVDRPWKRKFLGFSFTWEKKTRIRVAPKSLKRFKDRVREITKRSRGQSMASRVEKLNAYLRGWAGYYRYAETRSVFEALDEWTRRRLRMCLLKQWKQPKTKRRKLVSLGIPQEWAKNISGSRKGYWRLSNTPQMNKALGLAYWREQGLVSLVERYDSLRSTT</sequence>
<name>A0ABY6Z2F9_9BACL</name>
<keyword evidence="3" id="KW-1185">Reference proteome</keyword>
<evidence type="ECO:0000313" key="2">
    <source>
        <dbReference type="EMBL" id="WAH37065.1"/>
    </source>
</evidence>
<dbReference type="EMBL" id="CP104064">
    <property type="protein sequence ID" value="WAH37065.1"/>
    <property type="molecule type" value="Genomic_DNA"/>
</dbReference>
<accession>A0ABY6Z2F9</accession>
<feature type="domain" description="Group II intron maturase-specific" evidence="1">
    <location>
        <begin position="51"/>
        <end position="124"/>
    </location>
</feature>
<evidence type="ECO:0000313" key="3">
    <source>
        <dbReference type="Proteomes" id="UP001164803"/>
    </source>
</evidence>
<dbReference type="RefSeq" id="WP_268044498.1">
    <property type="nucleotide sequence ID" value="NZ_CP104064.1"/>
</dbReference>
<evidence type="ECO:0000259" key="1">
    <source>
        <dbReference type="Pfam" id="PF08388"/>
    </source>
</evidence>
<proteinExistence type="predicted"/>